<protein>
    <submittedName>
        <fullName evidence="1">Uncharacterized protein</fullName>
    </submittedName>
</protein>
<dbReference type="AlphaFoldDB" id="A0A382RM53"/>
<sequence length="74" mass="9215">MGKLTKEEQERLGKYTHRYKALWDNYFWQMEAREHRKNTIGLDPTPEEKIKIEEFKEWFKTQPWNLEEQNVTNK</sequence>
<gene>
    <name evidence="1" type="ORF">METZ01_LOCUS350545</name>
</gene>
<reference evidence="1" key="1">
    <citation type="submission" date="2018-05" db="EMBL/GenBank/DDBJ databases">
        <authorList>
            <person name="Lanie J.A."/>
            <person name="Ng W.-L."/>
            <person name="Kazmierczak K.M."/>
            <person name="Andrzejewski T.M."/>
            <person name="Davidsen T.M."/>
            <person name="Wayne K.J."/>
            <person name="Tettelin H."/>
            <person name="Glass J.I."/>
            <person name="Rusch D."/>
            <person name="Podicherti R."/>
            <person name="Tsui H.-C.T."/>
            <person name="Winkler M.E."/>
        </authorList>
    </citation>
    <scope>NUCLEOTIDE SEQUENCE</scope>
</reference>
<proteinExistence type="predicted"/>
<dbReference type="EMBL" id="UINC01122089">
    <property type="protein sequence ID" value="SVC97691.1"/>
    <property type="molecule type" value="Genomic_DNA"/>
</dbReference>
<organism evidence="1">
    <name type="scientific">marine metagenome</name>
    <dbReference type="NCBI Taxonomy" id="408172"/>
    <lineage>
        <taxon>unclassified sequences</taxon>
        <taxon>metagenomes</taxon>
        <taxon>ecological metagenomes</taxon>
    </lineage>
</organism>
<accession>A0A382RM53</accession>
<name>A0A382RM53_9ZZZZ</name>
<evidence type="ECO:0000313" key="1">
    <source>
        <dbReference type="EMBL" id="SVC97691.1"/>
    </source>
</evidence>